<dbReference type="NCBIfam" id="TIGR02035">
    <property type="entry name" value="D_Ser_am_lyase"/>
    <property type="match status" value="1"/>
</dbReference>
<accession>A0A1I5Z0C7</accession>
<evidence type="ECO:0000313" key="7">
    <source>
        <dbReference type="Proteomes" id="UP000182762"/>
    </source>
</evidence>
<evidence type="ECO:0000256" key="2">
    <source>
        <dbReference type="ARBA" id="ARBA00022898"/>
    </source>
</evidence>
<evidence type="ECO:0000256" key="4">
    <source>
        <dbReference type="HAMAP-Rule" id="MF_01030"/>
    </source>
</evidence>
<dbReference type="NCBIfam" id="NF002823">
    <property type="entry name" value="PRK02991.1"/>
    <property type="match status" value="1"/>
</dbReference>
<dbReference type="Pfam" id="PF00291">
    <property type="entry name" value="PALP"/>
    <property type="match status" value="1"/>
</dbReference>
<dbReference type="Gene3D" id="3.40.50.1100">
    <property type="match status" value="2"/>
</dbReference>
<dbReference type="InterPro" id="IPR050147">
    <property type="entry name" value="Ser/Thr_Dehydratase"/>
</dbReference>
<name>A0A1I5Z0C7_9BACI</name>
<gene>
    <name evidence="4" type="primary">dsdA</name>
    <name evidence="6" type="ORF">SAMN02745910_01704</name>
</gene>
<evidence type="ECO:0000313" key="6">
    <source>
        <dbReference type="EMBL" id="SFQ49860.1"/>
    </source>
</evidence>
<dbReference type="PANTHER" id="PTHR48078:SF9">
    <property type="entry name" value="D-SERINE DEHYDRATASE"/>
    <property type="match status" value="1"/>
</dbReference>
<evidence type="ECO:0000256" key="3">
    <source>
        <dbReference type="ARBA" id="ARBA00023239"/>
    </source>
</evidence>
<keyword evidence="7" id="KW-1185">Reference proteome</keyword>
<comment type="catalytic activity">
    <reaction evidence="4">
        <text>D-serine = pyruvate + NH4(+)</text>
        <dbReference type="Rhea" id="RHEA:13977"/>
        <dbReference type="ChEBI" id="CHEBI:15361"/>
        <dbReference type="ChEBI" id="CHEBI:28938"/>
        <dbReference type="ChEBI" id="CHEBI:35247"/>
        <dbReference type="EC" id="4.3.1.18"/>
    </reaction>
</comment>
<dbReference type="PANTHER" id="PTHR48078">
    <property type="entry name" value="THREONINE DEHYDRATASE, MITOCHONDRIAL-RELATED"/>
    <property type="match status" value="1"/>
</dbReference>
<dbReference type="InterPro" id="IPR001926">
    <property type="entry name" value="TrpB-like_PALP"/>
</dbReference>
<evidence type="ECO:0000259" key="5">
    <source>
        <dbReference type="Pfam" id="PF00291"/>
    </source>
</evidence>
<comment type="cofactor">
    <cofactor evidence="1 4">
        <name>pyridoxal 5'-phosphate</name>
        <dbReference type="ChEBI" id="CHEBI:597326"/>
    </cofactor>
</comment>
<reference evidence="6 7" key="1">
    <citation type="submission" date="2016-10" db="EMBL/GenBank/DDBJ databases">
        <authorList>
            <person name="Varghese N."/>
            <person name="Submissions S."/>
        </authorList>
    </citation>
    <scope>NUCLEOTIDE SEQUENCE [LARGE SCALE GENOMIC DNA]</scope>
    <source>
        <strain evidence="6 7">DSM 13796</strain>
    </source>
</reference>
<feature type="domain" description="Tryptophan synthase beta chain-like PALP" evidence="5">
    <location>
        <begin position="124"/>
        <end position="417"/>
    </location>
</feature>
<organism evidence="6 7">
    <name type="scientific">Priestia endophytica DSM 13796</name>
    <dbReference type="NCBI Taxonomy" id="1121089"/>
    <lineage>
        <taxon>Bacteria</taxon>
        <taxon>Bacillati</taxon>
        <taxon>Bacillota</taxon>
        <taxon>Bacilli</taxon>
        <taxon>Bacillales</taxon>
        <taxon>Bacillaceae</taxon>
        <taxon>Priestia</taxon>
    </lineage>
</organism>
<feature type="modified residue" description="N6-(pyridoxal phosphate)lysine" evidence="4">
    <location>
        <position position="141"/>
    </location>
</feature>
<keyword evidence="3 4" id="KW-0456">Lyase</keyword>
<proteinExistence type="inferred from homology"/>
<sequence>MRNSLIKRKSLYDNGFIVERSEQDVINKYSRDLEKNLLVQQIMDYKEVLWLNSDYFINDEATMNLSLSEKDILEAEQRLKRFAPYIAKVFPETEEKDGMIESPLTNIVSMKAELESRYNVSIHGQMFLKEDNKLPISGSVKARGGIYEVLKLAEDLAMKNNMIHHDDDYTRFSHYQFKSFFSNYSIVCGSTGNLGLSIGIMGSVLGFNVIIHMSKDAKQWKKDLLRSKGAKVVEHSDDYSKAVEVGRKQALQDEKSYFVDDENSRNLFLGYAVAALRLKEQLKEKNITVNEENPLFVYLPCGVGGAPGGITFGLKTVFGQGVHCFFVEPTHSPCMLLGLMTKQHSGICVQDFGLDNQTEADGLAVGRPSRFIGEFLEHLICGVYTISDNELFSLLHLLKDKEAIKVEPSAAAGMAGPVVLHRNKGNHLVTGQLEKATHIAWSTGGSMVPEDIWDSYYEKGKIITHK</sequence>
<dbReference type="HAMAP" id="MF_01030">
    <property type="entry name" value="D_Ser_dehydrat"/>
    <property type="match status" value="1"/>
</dbReference>
<dbReference type="EMBL" id="FOXX01000003">
    <property type="protein sequence ID" value="SFQ49860.1"/>
    <property type="molecule type" value="Genomic_DNA"/>
</dbReference>
<keyword evidence="2 4" id="KW-0663">Pyridoxal phosphate</keyword>
<dbReference type="InterPro" id="IPR011780">
    <property type="entry name" value="D_Ser_am_lyase"/>
</dbReference>
<comment type="caution">
    <text evidence="6">The sequence shown here is derived from an EMBL/GenBank/DDBJ whole genome shotgun (WGS) entry which is preliminary data.</text>
</comment>
<comment type="similarity">
    <text evidence="4">Belongs to the serine/threonine dehydratase family. DsdA subfamily.</text>
</comment>
<dbReference type="EC" id="4.3.1.18" evidence="4"/>
<dbReference type="InterPro" id="IPR036052">
    <property type="entry name" value="TrpB-like_PALP_sf"/>
</dbReference>
<protein>
    <recommendedName>
        <fullName evidence="4">Probable D-serine dehydratase</fullName>
        <ecNumber evidence="4">4.3.1.18</ecNumber>
    </recommendedName>
    <alternativeName>
        <fullName evidence="4">D-serine deaminase</fullName>
        <shortName evidence="4">DSD</shortName>
    </alternativeName>
</protein>
<dbReference type="Proteomes" id="UP000182762">
    <property type="component" value="Unassembled WGS sequence"/>
</dbReference>
<dbReference type="SUPFAM" id="SSF53686">
    <property type="entry name" value="Tryptophan synthase beta subunit-like PLP-dependent enzymes"/>
    <property type="match status" value="1"/>
</dbReference>
<evidence type="ECO:0000256" key="1">
    <source>
        <dbReference type="ARBA" id="ARBA00001933"/>
    </source>
</evidence>